<keyword evidence="5 9" id="KW-0805">Transcription regulation</keyword>
<evidence type="ECO:0000256" key="2">
    <source>
        <dbReference type="ARBA" id="ARBA00009354"/>
    </source>
</evidence>
<feature type="region of interest" description="Disordered" evidence="10">
    <location>
        <begin position="366"/>
        <end position="441"/>
    </location>
</feature>
<comment type="function">
    <text evidence="9">Component of the Mediator complex, a coactivator involved in regulated transcription of nearly all RNA polymerase II-dependent genes. Mediator functions as a bridge to convey information from gene-specific regulatory proteins to the basal RNA polymerase II transcription machinery. Mediator is recruited to promoters by direct interactions with regulatory proteins and serves as a scaffold for the assembly of a functional preinitiation complex with RNA polymerase II and the general transcription factors.</text>
</comment>
<evidence type="ECO:0000313" key="14">
    <source>
        <dbReference type="EMBL" id="SPC73180.1"/>
    </source>
</evidence>
<organism evidence="14">
    <name type="scientific">Fagus sylvatica</name>
    <name type="common">Beechnut</name>
    <dbReference type="NCBI Taxonomy" id="28930"/>
    <lineage>
        <taxon>Eukaryota</taxon>
        <taxon>Viridiplantae</taxon>
        <taxon>Streptophyta</taxon>
        <taxon>Embryophyta</taxon>
        <taxon>Tracheophyta</taxon>
        <taxon>Spermatophyta</taxon>
        <taxon>Magnoliopsida</taxon>
        <taxon>eudicotyledons</taxon>
        <taxon>Gunneridae</taxon>
        <taxon>Pentapetalae</taxon>
        <taxon>rosids</taxon>
        <taxon>fabids</taxon>
        <taxon>Fagales</taxon>
        <taxon>Fagaceae</taxon>
        <taxon>Fagus</taxon>
    </lineage>
</organism>
<dbReference type="PANTHER" id="PTHR48249:SF3">
    <property type="entry name" value="MEDIATOR OF RNA POLYMERASE II TRANSCRIPTION SUBUNIT 13"/>
    <property type="match status" value="1"/>
</dbReference>
<evidence type="ECO:0000256" key="10">
    <source>
        <dbReference type="SAM" id="MobiDB-lite"/>
    </source>
</evidence>
<dbReference type="InterPro" id="IPR051139">
    <property type="entry name" value="Mediator_complx_sub13"/>
</dbReference>
<comment type="subunit">
    <text evidence="9">Component of the Mediator complex.</text>
</comment>
<feature type="region of interest" description="Disordered" evidence="10">
    <location>
        <begin position="658"/>
        <end position="707"/>
    </location>
</feature>
<evidence type="ECO:0000259" key="11">
    <source>
        <dbReference type="Pfam" id="PF06333"/>
    </source>
</evidence>
<reference evidence="14" key="1">
    <citation type="submission" date="2018-02" db="EMBL/GenBank/DDBJ databases">
        <authorList>
            <person name="Cohen D.B."/>
            <person name="Kent A.D."/>
        </authorList>
    </citation>
    <scope>NUCLEOTIDE SEQUENCE</scope>
</reference>
<comment type="subcellular location">
    <subcellularLocation>
        <location evidence="1 9">Nucleus</location>
    </subcellularLocation>
</comment>
<dbReference type="GO" id="GO:0045944">
    <property type="term" value="P:positive regulation of transcription by RNA polymerase II"/>
    <property type="evidence" value="ECO:0007669"/>
    <property type="project" value="TreeGrafter"/>
</dbReference>
<feature type="domain" description="MID" evidence="13">
    <location>
        <begin position="1131"/>
        <end position="1411"/>
    </location>
</feature>
<dbReference type="GO" id="GO:0016592">
    <property type="term" value="C:mediator complex"/>
    <property type="evidence" value="ECO:0007669"/>
    <property type="project" value="InterPro"/>
</dbReference>
<keyword evidence="4 9" id="KW-0678">Repressor</keyword>
<dbReference type="Pfam" id="PF06333">
    <property type="entry name" value="Med13_C"/>
    <property type="match status" value="1"/>
</dbReference>
<dbReference type="InterPro" id="IPR021643">
    <property type="entry name" value="Mediator_Med13_N"/>
</dbReference>
<feature type="compositionally biased region" description="Basic and acidic residues" evidence="10">
    <location>
        <begin position="387"/>
        <end position="400"/>
    </location>
</feature>
<gene>
    <name evidence="14" type="ORF">FSB_LOCUS1062</name>
</gene>
<comment type="similarity">
    <text evidence="2 9">Belongs to the Mediator complex subunit 13 family.</text>
</comment>
<feature type="compositionally biased region" description="Low complexity" evidence="10">
    <location>
        <begin position="1423"/>
        <end position="1432"/>
    </location>
</feature>
<evidence type="ECO:0000259" key="13">
    <source>
        <dbReference type="Pfam" id="PF18296"/>
    </source>
</evidence>
<evidence type="ECO:0000256" key="1">
    <source>
        <dbReference type="ARBA" id="ARBA00004123"/>
    </source>
</evidence>
<keyword evidence="6 9" id="KW-0010">Activator</keyword>
<evidence type="ECO:0000256" key="5">
    <source>
        <dbReference type="ARBA" id="ARBA00023015"/>
    </source>
</evidence>
<feature type="region of interest" description="Disordered" evidence="10">
    <location>
        <begin position="264"/>
        <end position="288"/>
    </location>
</feature>
<dbReference type="GO" id="GO:0003713">
    <property type="term" value="F:transcription coactivator activity"/>
    <property type="evidence" value="ECO:0007669"/>
    <property type="project" value="TreeGrafter"/>
</dbReference>
<feature type="region of interest" description="Disordered" evidence="10">
    <location>
        <begin position="1536"/>
        <end position="1576"/>
    </location>
</feature>
<evidence type="ECO:0000256" key="4">
    <source>
        <dbReference type="ARBA" id="ARBA00022491"/>
    </source>
</evidence>
<sequence>MNSVKVEQKDTATFLVLSSHLQLQKEGFLSSWTNSFVGPWDPSQGLHNPDEKIKLWLFLPGHHSSVVETAQSAISRLRVVASGIWLAPGDSEEVAAALSQALRNRIERSLIGLSYMRFGDVFSKYYPSQSEEILRKGQPTIELIFAATEEAVFVHVIISAKHIRALSSGDVERALNRSSNNSGYRLPVIVSPHGIRGRLTGCCPSDLVKQVYFSSGKFKTSNGFIGLPYHVSQGSGCQMRGQNCYVEVTLGCPRSGSDNALQSNTVSVRNGPKNHVAESPAVGRGDQKGSLDQLPVYEKTFIYPAEAVLVPVLHTSFARSSLKRFWLQNWIGPSLPGSSFFMHCASNMDFVEGSWTEINGIHTKHGYNSSSNSNTSSIGSISSSSSDSDHKMSTGARELEADADSLTCRQSGLSSNDQLENDCTKSGSKRPRTGMTESFGPVGAATNALVQEASKSDFSSMEVNNSAITVVANEQIGSHWDWDDVDRGPMDIQALLSEFGDFGDFFESDALPFGEPPGTAESQALMFSAPDCGDIGSSPVGMMDVSDQVLLPVSFPSFESFEPPPVAQEECINKNQEVTNNSLSSGLVNLTPASSTGEFDHIIKAEALMTFASEYGAVETPTSELSSSIFRSPYFPKSRKVESSNSSPNNYIYGATPPSSPCFDGSDEKTSMPMNSKPFPGHSKKYYTHVDSGKEQQDKKSFGGNNSIVTSEGTARSSFSNLNSTNAVKSSLRKVTEGTLEVAHFLLSMNTVLATEVECIMFQASMCRIRHTLLASSSITPIGLSRLTGSIVLNQLSGDQSTMTDDISGKYEVKKKESIPVRIAGDIDGGVLDGHLNAPVGVWRSVGVPKVSRTSNSPSMEVSPSLPHNSFHEEGILSFGKRQPLLELLDGMALLVQQATSSVDLALDGDCGDGPYSWLALQEQWRRGFSCGPFMVHAGCGGTLASCHSLDIAGVELVDPLSANVHASSVISLLQSDIKTALKSAFNTLDGPLSVTDWCKGRNQSGDAGSAGDGFSAESSLSECRDSLGTVTLSVGEPMSPTQSSAGGLSGLKVSSVMDGAKVDETCQRRSNQEICSSDSEQQLCTRLRPTLFVLPLPAILVGYQDDWLKTSASSLQLWEKAPLEPYALQKPITYSVICPDIDPLTSAAADFFQQLGTVYETCKLGSHSPQCLGNQMEIDSGKGSSSSGFVLLDCPQSMKMESSNASLVGSISDYFLSLSNGWDLTSYLKSLSKVLKGLKLGPCLSTNSKEGSSGPCMHRYSFTPIMEEYPYGYFPVRQSDEGFWDGWGKERRVAGGSGMMVIYVVCPFPEPIAVLQTVIESSVAVGSVILQSDRERRSILHSQVGKALSCSAAVDEATISNVLVLSGFSIPKIVLQIVTVDAIFRVTSPSLNELVILKETAFTVYNKARRISRGSPNDMVQSSSLSSRSPSVLTQMSSPMSGMWKDCVGPRITGHSLPREGEIDASLRAGAWDNSWQTRTGGLSCEPIRTGDYTLQDEIRYMFEPLFILAEPGSVEHGISPAIFGNIVSESSKPLSDDSGGFMQSSSSAGSADAGSGSQLDGSEPDGFGSSHQKTPPSLHCCYGWTEDWRWLVCIWTDSRGELLDSHVFPFGGISSRQDTKGLQCLFIQVLQQGCQILQACSSPDIGVAKPRDFVIARIGSFFELEYLEWQKAINSVGGSEVKKWPLQLRRSMRDGIPASSNGASLQQQEMSLIQERNLPSSPSLYSPHTKASGFIKGGLGQPAARKQLMGGHTVVDASRGLLQWVQSISFVAISIDHSLNLVFQADSSSPGGTQGGSGMGPSGYLEGVSPVKSLGSTSASYILIPSPSMRFLPPSPLQLPTCLTAESPPLAHLLHSKGSAIPLSTGFVVSKAVPSMRKDNKSNLKEEWPSVLSVSLIDYYGGTNIIHDKIVRGVHKQGGRSLSSEGKDFEIETHLVLESVAAELHALSWMTVSPAYLERRTAFPFHCDMVLRLRRLLHFADKELSRQPEKSQM</sequence>
<dbReference type="PANTHER" id="PTHR48249">
    <property type="entry name" value="MEDIATOR OF RNA POLYMERASE II TRANSCRIPTION SUBUNIT 13"/>
    <property type="match status" value="1"/>
</dbReference>
<evidence type="ECO:0000256" key="6">
    <source>
        <dbReference type="ARBA" id="ARBA00023159"/>
    </source>
</evidence>
<feature type="compositionally biased region" description="Polar residues" evidence="10">
    <location>
        <begin position="407"/>
        <end position="418"/>
    </location>
</feature>
<accession>A0A2N9EES2</accession>
<feature type="compositionally biased region" description="Low complexity" evidence="10">
    <location>
        <begin position="1538"/>
        <end position="1563"/>
    </location>
</feature>
<dbReference type="EMBL" id="OIVN01000045">
    <property type="protein sequence ID" value="SPC73180.1"/>
    <property type="molecule type" value="Genomic_DNA"/>
</dbReference>
<evidence type="ECO:0000256" key="9">
    <source>
        <dbReference type="RuleBase" id="RU364134"/>
    </source>
</evidence>
<name>A0A2N9EES2_FAGSY</name>
<dbReference type="InterPro" id="IPR041285">
    <property type="entry name" value="MID_MedPIWI"/>
</dbReference>
<proteinExistence type="inferred from homology"/>
<dbReference type="InterPro" id="IPR009401">
    <property type="entry name" value="Med13_C"/>
</dbReference>
<evidence type="ECO:0000259" key="12">
    <source>
        <dbReference type="Pfam" id="PF11597"/>
    </source>
</evidence>
<evidence type="ECO:0000256" key="7">
    <source>
        <dbReference type="ARBA" id="ARBA00023163"/>
    </source>
</evidence>
<dbReference type="Pfam" id="PF11597">
    <property type="entry name" value="Med13_N"/>
    <property type="match status" value="1"/>
</dbReference>
<dbReference type="Pfam" id="PF18296">
    <property type="entry name" value="MID_MedPIWI"/>
    <property type="match status" value="1"/>
</dbReference>
<feature type="compositionally biased region" description="Basic and acidic residues" evidence="10">
    <location>
        <begin position="691"/>
        <end position="701"/>
    </location>
</feature>
<feature type="domain" description="Mediator complex subunit Med13 C-terminal" evidence="11">
    <location>
        <begin position="1578"/>
        <end position="1972"/>
    </location>
</feature>
<feature type="region of interest" description="Disordered" evidence="10">
    <location>
        <begin position="1414"/>
        <end position="1439"/>
    </location>
</feature>
<protein>
    <recommendedName>
        <fullName evidence="3 9">Mediator of RNA polymerase II transcription subunit 13</fullName>
    </recommendedName>
</protein>
<keyword evidence="7 9" id="KW-0804">Transcription</keyword>
<feature type="domain" description="Mediator complex subunit Med13 N-terminal" evidence="12">
    <location>
        <begin position="18"/>
        <end position="311"/>
    </location>
</feature>
<evidence type="ECO:0000256" key="8">
    <source>
        <dbReference type="ARBA" id="ARBA00023242"/>
    </source>
</evidence>
<keyword evidence="8 9" id="KW-0539">Nucleus</keyword>
<evidence type="ECO:0000256" key="3">
    <source>
        <dbReference type="ARBA" id="ARBA00019618"/>
    </source>
</evidence>
<feature type="compositionally biased region" description="Low complexity" evidence="10">
    <location>
        <begin position="369"/>
        <end position="386"/>
    </location>
</feature>